<evidence type="ECO:0000256" key="7">
    <source>
        <dbReference type="ARBA" id="ARBA00022840"/>
    </source>
</evidence>
<gene>
    <name evidence="13" type="ORF">UFOPK1843_00850</name>
</gene>
<reference evidence="13" key="1">
    <citation type="submission" date="2020-05" db="EMBL/GenBank/DDBJ databases">
        <authorList>
            <person name="Chiriac C."/>
            <person name="Salcher M."/>
            <person name="Ghai R."/>
            <person name="Kavagutti S V."/>
        </authorList>
    </citation>
    <scope>NUCLEOTIDE SEQUENCE</scope>
</reference>
<keyword evidence="8" id="KW-0460">Magnesium</keyword>
<evidence type="ECO:0000256" key="1">
    <source>
        <dbReference type="ARBA" id="ARBA00001946"/>
    </source>
</evidence>
<feature type="domain" description="DAGKc" evidence="12">
    <location>
        <begin position="1"/>
        <end position="133"/>
    </location>
</feature>
<keyword evidence="11" id="KW-1208">Phospholipid metabolism</keyword>
<evidence type="ECO:0000256" key="9">
    <source>
        <dbReference type="ARBA" id="ARBA00023098"/>
    </source>
</evidence>
<proteinExistence type="predicted"/>
<dbReference type="GO" id="GO:0008654">
    <property type="term" value="P:phospholipid biosynthetic process"/>
    <property type="evidence" value="ECO:0007669"/>
    <property type="project" value="UniProtKB-KW"/>
</dbReference>
<protein>
    <submittedName>
        <fullName evidence="13">Unannotated protein</fullName>
    </submittedName>
</protein>
<dbReference type="GO" id="GO:0046872">
    <property type="term" value="F:metal ion binding"/>
    <property type="evidence" value="ECO:0007669"/>
    <property type="project" value="UniProtKB-KW"/>
</dbReference>
<dbReference type="GO" id="GO:0005886">
    <property type="term" value="C:plasma membrane"/>
    <property type="evidence" value="ECO:0007669"/>
    <property type="project" value="TreeGrafter"/>
</dbReference>
<dbReference type="GO" id="GO:0004143">
    <property type="term" value="F:ATP-dependent diacylglycerol kinase activity"/>
    <property type="evidence" value="ECO:0007669"/>
    <property type="project" value="TreeGrafter"/>
</dbReference>
<keyword evidence="2" id="KW-0444">Lipid biosynthesis</keyword>
<evidence type="ECO:0000256" key="2">
    <source>
        <dbReference type="ARBA" id="ARBA00022516"/>
    </source>
</evidence>
<dbReference type="InterPro" id="IPR050187">
    <property type="entry name" value="Lipid_Phosphate_FormReg"/>
</dbReference>
<keyword evidence="7" id="KW-0067">ATP-binding</keyword>
<dbReference type="InterPro" id="IPR017438">
    <property type="entry name" value="ATP-NAD_kinase_N"/>
</dbReference>
<evidence type="ECO:0000256" key="4">
    <source>
        <dbReference type="ARBA" id="ARBA00022723"/>
    </source>
</evidence>
<name>A0A6J6HHG6_9ZZZZ</name>
<dbReference type="InterPro" id="IPR001206">
    <property type="entry name" value="Diacylglycerol_kinase_cat_dom"/>
</dbReference>
<organism evidence="13">
    <name type="scientific">freshwater metagenome</name>
    <dbReference type="NCBI Taxonomy" id="449393"/>
    <lineage>
        <taxon>unclassified sequences</taxon>
        <taxon>metagenomes</taxon>
        <taxon>ecological metagenomes</taxon>
    </lineage>
</organism>
<dbReference type="Gene3D" id="3.40.50.10330">
    <property type="entry name" value="Probable inorganic polyphosphate/atp-NAD kinase, domain 1"/>
    <property type="match status" value="1"/>
</dbReference>
<dbReference type="InterPro" id="IPR016064">
    <property type="entry name" value="NAD/diacylglycerol_kinase_sf"/>
</dbReference>
<keyword evidence="4" id="KW-0479">Metal-binding</keyword>
<evidence type="ECO:0000256" key="6">
    <source>
        <dbReference type="ARBA" id="ARBA00022777"/>
    </source>
</evidence>
<evidence type="ECO:0000256" key="3">
    <source>
        <dbReference type="ARBA" id="ARBA00022679"/>
    </source>
</evidence>
<dbReference type="SMART" id="SM00046">
    <property type="entry name" value="DAGKc"/>
    <property type="match status" value="1"/>
</dbReference>
<dbReference type="Pfam" id="PF00781">
    <property type="entry name" value="DAGK_cat"/>
    <property type="match status" value="1"/>
</dbReference>
<dbReference type="PANTHER" id="PTHR12358">
    <property type="entry name" value="SPHINGOSINE KINASE"/>
    <property type="match status" value="1"/>
</dbReference>
<sequence length="303" mass="31640">MSTFGVILNPTSGKGKGLALGNAFVSELQKLGVQVVDLSGSDYDEASENGRKAIADGTIDALAVAGGDGMVHLGVNLCAETPVPLAIMPCGTGNDAAMTLGIPIDDAAGAAELAVSALSNPVVTDLGLGVTSSRRFYFFNSASAGFDAIVNKRANRWKYPKGPSRYTIAMLYELITFNSLKYRAKINGEDRDIDGMLCAIANGPSYGGGMLVAPEATVDDGFLDLFIVHKITKLELIKVFPKVFTGQHVSHPAVEIIRATEVKLVSEGVPVYADGEAAGQLPMTVSIAANALRVLAKPTHSVA</sequence>
<accession>A0A6J6HHG6</accession>
<dbReference type="AlphaFoldDB" id="A0A6J6HHG6"/>
<comment type="cofactor">
    <cofactor evidence="1">
        <name>Mg(2+)</name>
        <dbReference type="ChEBI" id="CHEBI:18420"/>
    </cofactor>
</comment>
<evidence type="ECO:0000313" key="13">
    <source>
        <dbReference type="EMBL" id="CAB4611339.1"/>
    </source>
</evidence>
<keyword evidence="10" id="KW-0594">Phospholipid biosynthesis</keyword>
<evidence type="ECO:0000256" key="8">
    <source>
        <dbReference type="ARBA" id="ARBA00022842"/>
    </source>
</evidence>
<dbReference type="GO" id="GO:0005524">
    <property type="term" value="F:ATP binding"/>
    <property type="evidence" value="ECO:0007669"/>
    <property type="project" value="UniProtKB-KW"/>
</dbReference>
<evidence type="ECO:0000256" key="5">
    <source>
        <dbReference type="ARBA" id="ARBA00022741"/>
    </source>
</evidence>
<dbReference type="PANTHER" id="PTHR12358:SF106">
    <property type="entry name" value="LIPID KINASE YEGS"/>
    <property type="match status" value="1"/>
</dbReference>
<keyword evidence="5" id="KW-0547">Nucleotide-binding</keyword>
<dbReference type="InterPro" id="IPR045540">
    <property type="entry name" value="YegS/DAGK_C"/>
</dbReference>
<dbReference type="Gene3D" id="2.60.200.40">
    <property type="match status" value="1"/>
</dbReference>
<evidence type="ECO:0000256" key="11">
    <source>
        <dbReference type="ARBA" id="ARBA00023264"/>
    </source>
</evidence>
<dbReference type="EMBL" id="CAEZUR010000065">
    <property type="protein sequence ID" value="CAB4611339.1"/>
    <property type="molecule type" value="Genomic_DNA"/>
</dbReference>
<evidence type="ECO:0000256" key="10">
    <source>
        <dbReference type="ARBA" id="ARBA00023209"/>
    </source>
</evidence>
<dbReference type="NCBIfam" id="TIGR00147">
    <property type="entry name" value="YegS/Rv2252/BmrU family lipid kinase"/>
    <property type="match status" value="1"/>
</dbReference>
<keyword evidence="3" id="KW-0808">Transferase</keyword>
<dbReference type="Pfam" id="PF19279">
    <property type="entry name" value="YegS_C"/>
    <property type="match status" value="1"/>
</dbReference>
<evidence type="ECO:0000259" key="12">
    <source>
        <dbReference type="PROSITE" id="PS50146"/>
    </source>
</evidence>
<keyword evidence="9" id="KW-0443">Lipid metabolism</keyword>
<dbReference type="SUPFAM" id="SSF111331">
    <property type="entry name" value="NAD kinase/diacylglycerol kinase-like"/>
    <property type="match status" value="1"/>
</dbReference>
<keyword evidence="6" id="KW-0418">Kinase</keyword>
<dbReference type="InterPro" id="IPR005218">
    <property type="entry name" value="Diacylglycerol/lipid_kinase"/>
</dbReference>
<dbReference type="PROSITE" id="PS50146">
    <property type="entry name" value="DAGK"/>
    <property type="match status" value="1"/>
</dbReference>